<dbReference type="InterPro" id="IPR000792">
    <property type="entry name" value="Tscrpt_reg_LuxR_C"/>
</dbReference>
<sequence>MLKERGLEWRAVAVYRLSLLQPSLDVGEIARRLDLSEAEVRAVHAELAEHPLVAGRAALTCEDSGLDERLGESLGDGLSEGLGDGLSEGLGEGLREDLGSGDDLTARRWQIAKARSMVSSVTRNYEAGEEYVGAVRRFDGADAVHTRLRELCGRAVKECRIFSSSYVQLPNSVEQGNQWERVVAERGISIRAVHQDSFRGDSAELGAARWLASLGGRIRTVPVLPTPMALVDEHIALVPLDPEDATRGALELNGCEAVAALRTIFEHFWVTATPWDEPAQRDREGLSPRERDLLRLLASGFTDESMCRKLGISLRTVRRAVADLMARLGAHSRFEAGVQAVRCGWL</sequence>
<proteinExistence type="predicted"/>
<dbReference type="PROSITE" id="PS50043">
    <property type="entry name" value="HTH_LUXR_2"/>
    <property type="match status" value="1"/>
</dbReference>
<dbReference type="InterPro" id="IPR036388">
    <property type="entry name" value="WH-like_DNA-bd_sf"/>
</dbReference>
<dbReference type="Gene3D" id="1.10.10.10">
    <property type="entry name" value="Winged helix-like DNA-binding domain superfamily/Winged helix DNA-binding domain"/>
    <property type="match status" value="1"/>
</dbReference>
<evidence type="ECO:0000256" key="1">
    <source>
        <dbReference type="ARBA" id="ARBA00023125"/>
    </source>
</evidence>
<dbReference type="PANTHER" id="PTHR43214">
    <property type="entry name" value="TWO-COMPONENT RESPONSE REGULATOR"/>
    <property type="match status" value="1"/>
</dbReference>
<evidence type="ECO:0000259" key="2">
    <source>
        <dbReference type="PROSITE" id="PS50043"/>
    </source>
</evidence>
<dbReference type="PRINTS" id="PR00038">
    <property type="entry name" value="HTHLUXR"/>
</dbReference>
<organism evidence="3 4">
    <name type="scientific">Streptomyces javensis</name>
    <dbReference type="NCBI Taxonomy" id="114698"/>
    <lineage>
        <taxon>Bacteria</taxon>
        <taxon>Bacillati</taxon>
        <taxon>Actinomycetota</taxon>
        <taxon>Actinomycetes</taxon>
        <taxon>Kitasatosporales</taxon>
        <taxon>Streptomycetaceae</taxon>
        <taxon>Streptomyces</taxon>
        <taxon>Streptomyces violaceusniger group</taxon>
    </lineage>
</organism>
<feature type="domain" description="HTH luxR-type" evidence="2">
    <location>
        <begin position="279"/>
        <end position="344"/>
    </location>
</feature>
<dbReference type="CDD" id="cd06170">
    <property type="entry name" value="LuxR_C_like"/>
    <property type="match status" value="1"/>
</dbReference>
<evidence type="ECO:0000313" key="4">
    <source>
        <dbReference type="Proteomes" id="UP001500282"/>
    </source>
</evidence>
<keyword evidence="4" id="KW-1185">Reference proteome</keyword>
<gene>
    <name evidence="3" type="ORF">GCM10009579_44640</name>
</gene>
<accession>A0ABN1X5U6</accession>
<dbReference type="EMBL" id="BAAAIH010000025">
    <property type="protein sequence ID" value="GAA1279965.1"/>
    <property type="molecule type" value="Genomic_DNA"/>
</dbReference>
<comment type="caution">
    <text evidence="3">The sequence shown here is derived from an EMBL/GenBank/DDBJ whole genome shotgun (WGS) entry which is preliminary data.</text>
</comment>
<dbReference type="InterPro" id="IPR016032">
    <property type="entry name" value="Sig_transdc_resp-reg_C-effctor"/>
</dbReference>
<name>A0ABN1X5U6_9ACTN</name>
<protein>
    <recommendedName>
        <fullName evidence="2">HTH luxR-type domain-containing protein</fullName>
    </recommendedName>
</protein>
<dbReference type="Proteomes" id="UP001500282">
    <property type="component" value="Unassembled WGS sequence"/>
</dbReference>
<dbReference type="Pfam" id="PF00196">
    <property type="entry name" value="GerE"/>
    <property type="match status" value="1"/>
</dbReference>
<dbReference type="InterPro" id="IPR039420">
    <property type="entry name" value="WalR-like"/>
</dbReference>
<keyword evidence="1" id="KW-0238">DNA-binding</keyword>
<reference evidence="3 4" key="1">
    <citation type="journal article" date="2019" name="Int. J. Syst. Evol. Microbiol.">
        <title>The Global Catalogue of Microorganisms (GCM) 10K type strain sequencing project: providing services to taxonomists for standard genome sequencing and annotation.</title>
        <authorList>
            <consortium name="The Broad Institute Genomics Platform"/>
            <consortium name="The Broad Institute Genome Sequencing Center for Infectious Disease"/>
            <person name="Wu L."/>
            <person name="Ma J."/>
        </authorList>
    </citation>
    <scope>NUCLEOTIDE SEQUENCE [LARGE SCALE GENOMIC DNA]</scope>
    <source>
        <strain evidence="3 4">JCM 11448</strain>
    </source>
</reference>
<evidence type="ECO:0000313" key="3">
    <source>
        <dbReference type="EMBL" id="GAA1279965.1"/>
    </source>
</evidence>
<dbReference type="SUPFAM" id="SSF46894">
    <property type="entry name" value="C-terminal effector domain of the bipartite response regulators"/>
    <property type="match status" value="1"/>
</dbReference>
<dbReference type="SMART" id="SM00421">
    <property type="entry name" value="HTH_LUXR"/>
    <property type="match status" value="1"/>
</dbReference>